<dbReference type="CDD" id="cd00009">
    <property type="entry name" value="AAA"/>
    <property type="match status" value="1"/>
</dbReference>
<evidence type="ECO:0000256" key="1">
    <source>
        <dbReference type="ARBA" id="ARBA00006116"/>
    </source>
</evidence>
<dbReference type="CDD" id="cd18140">
    <property type="entry name" value="HLD_clamp_RFC"/>
    <property type="match status" value="1"/>
</dbReference>
<evidence type="ECO:0000313" key="7">
    <source>
        <dbReference type="EMBL" id="KAK0412767.1"/>
    </source>
</evidence>
<dbReference type="GO" id="GO:0005524">
    <property type="term" value="F:ATP binding"/>
    <property type="evidence" value="ECO:0007669"/>
    <property type="project" value="UniProtKB-UniRule"/>
</dbReference>
<feature type="compositionally biased region" description="Basic and acidic residues" evidence="5">
    <location>
        <begin position="297"/>
        <end position="319"/>
    </location>
</feature>
<dbReference type="GO" id="GO:0006281">
    <property type="term" value="P:DNA repair"/>
    <property type="evidence" value="ECO:0007669"/>
    <property type="project" value="InterPro"/>
</dbReference>
<evidence type="ECO:0000256" key="2">
    <source>
        <dbReference type="ARBA" id="ARBA00022705"/>
    </source>
</evidence>
<feature type="compositionally biased region" description="Basic and acidic residues" evidence="5">
    <location>
        <begin position="218"/>
        <end position="231"/>
    </location>
</feature>
<dbReference type="AlphaFoldDB" id="A0AA39HXN8"/>
<comment type="caution">
    <text evidence="7">The sequence shown here is derived from an EMBL/GenBank/DDBJ whole genome shotgun (WGS) entry which is preliminary data.</text>
</comment>
<evidence type="ECO:0000256" key="3">
    <source>
        <dbReference type="ARBA" id="ARBA00022741"/>
    </source>
</evidence>
<sequence length="892" mass="98857">MDIRRFLGNKAGTSALSKGESAQTDKNVTPNQSPKALKAKSSPDENKMSGLDLLNSSDDSDSMLPKRVKEHMREKIRQKEVKKKVETRRSTGLLEPLISPDVPSTSGSKRRVFISSDEEEEAPKKPTVKRRKQKSPSPEPKTEAIIESSESEEEEPQVPAKRGKRKRTPPGQTKLTFAALGAKQGKKVHVKTTGDSHLNRINAADYFSNFGRKDTVVKKEKTKEKQLKTEDSSDDIIVESPKKKKSKKVEEESAAKKVSETVELTVPPRKTVEPSEMAKRAATIDSPVEVPKKRAKGVPENEPKKRSPKKIEKCKDVELPKRLDRPADRNSLMWVDKYKPTSLKQLVGQNGEKSPMNKLLAWLRDWPKYHMGEAANQKKAKPAPWMAQSDGTSFKAALLSGPPGVGKTTCAAMACKELGIELVETNASDARSKKCLEAVLGDLTGSHQINRMFGERKQPVEKDKLTHVLIMDEVDGMSGNEDRAGISELIQLIKASRVPIICICNDRQSAKIRSLANHCFDLRFQRPRVEAIRARVMTIVHQEGMKGISKEQIDELIEASNHDVRQTIYNLQMFKCGDNSAADVQKKDVNINTFEAARRILSSETNLKEKQELFFYDYGILPLFVYENYLNIGSSEKLTKKQQLMKMKAAADSIAWGDVAEKSLRSTGSWSLLPTQGMLSCAIPCHHMNGHMKSMIGFPSWLGKNSSLNKRKRLIQQLGSHSCLNMTSDVSALACDYIEPLHKAITVPLIQREAEGVRDVLDVYNYYALTKEDAESLGELAAWPQINSGKIQTKVKSALTRALNKEHRLLPYAQEDVTKGRKKASTTTAEMIIDEEGNEIEVDGNEDASDDDDKSGDEGVADSKPKPAAAAAKRGGRGGARGSRGGRGRGAK</sequence>
<dbReference type="InterPro" id="IPR003593">
    <property type="entry name" value="AAA+_ATPase"/>
</dbReference>
<dbReference type="InterPro" id="IPR013725">
    <property type="entry name" value="DNA_replication_fac_RFC1_C"/>
</dbReference>
<keyword evidence="8" id="KW-1185">Reference proteome</keyword>
<dbReference type="Gene3D" id="3.40.50.300">
    <property type="entry name" value="P-loop containing nucleotide triphosphate hydrolases"/>
    <property type="match status" value="1"/>
</dbReference>
<dbReference type="GO" id="GO:0003689">
    <property type="term" value="F:DNA clamp loader activity"/>
    <property type="evidence" value="ECO:0007669"/>
    <property type="project" value="UniProtKB-UniRule"/>
</dbReference>
<evidence type="ECO:0000313" key="8">
    <source>
        <dbReference type="Proteomes" id="UP001175271"/>
    </source>
</evidence>
<dbReference type="InterPro" id="IPR027417">
    <property type="entry name" value="P-loop_NTPase"/>
</dbReference>
<dbReference type="EMBL" id="JAUCMV010000003">
    <property type="protein sequence ID" value="KAK0412767.1"/>
    <property type="molecule type" value="Genomic_DNA"/>
</dbReference>
<dbReference type="Pfam" id="PF25361">
    <property type="entry name" value="AAA_lid_RFC1"/>
    <property type="match status" value="1"/>
</dbReference>
<feature type="compositionally biased region" description="Basic and acidic residues" evidence="5">
    <location>
        <begin position="270"/>
        <end position="279"/>
    </location>
</feature>
<dbReference type="Gene3D" id="1.20.272.10">
    <property type="match status" value="1"/>
</dbReference>
<dbReference type="FunFam" id="3.40.50.300:FF:000395">
    <property type="entry name" value="Replication factor C subunit 1"/>
    <property type="match status" value="1"/>
</dbReference>
<dbReference type="InterPro" id="IPR047854">
    <property type="entry name" value="RFC_lid"/>
</dbReference>
<dbReference type="Pfam" id="PF08519">
    <property type="entry name" value="RFC1"/>
    <property type="match status" value="1"/>
</dbReference>
<organism evidence="7 8">
    <name type="scientific">Steinernema hermaphroditum</name>
    <dbReference type="NCBI Taxonomy" id="289476"/>
    <lineage>
        <taxon>Eukaryota</taxon>
        <taxon>Metazoa</taxon>
        <taxon>Ecdysozoa</taxon>
        <taxon>Nematoda</taxon>
        <taxon>Chromadorea</taxon>
        <taxon>Rhabditida</taxon>
        <taxon>Tylenchina</taxon>
        <taxon>Panagrolaimomorpha</taxon>
        <taxon>Strongyloidoidea</taxon>
        <taxon>Steinernematidae</taxon>
        <taxon>Steinernema</taxon>
    </lineage>
</organism>
<feature type="region of interest" description="Disordered" evidence="5">
    <location>
        <begin position="218"/>
        <end position="319"/>
    </location>
</feature>
<dbReference type="Gene3D" id="1.10.8.60">
    <property type="match status" value="1"/>
</dbReference>
<reference evidence="7" key="1">
    <citation type="submission" date="2023-06" db="EMBL/GenBank/DDBJ databases">
        <title>Genomic analysis of the entomopathogenic nematode Steinernema hermaphroditum.</title>
        <authorList>
            <person name="Schwarz E.M."/>
            <person name="Heppert J.K."/>
            <person name="Baniya A."/>
            <person name="Schwartz H.T."/>
            <person name="Tan C.-H."/>
            <person name="Antoshechkin I."/>
            <person name="Sternberg P.W."/>
            <person name="Goodrich-Blair H."/>
            <person name="Dillman A.R."/>
        </authorList>
    </citation>
    <scope>NUCLEOTIDE SEQUENCE</scope>
    <source>
        <strain evidence="7">PS9179</strain>
        <tissue evidence="7">Whole animal</tissue>
    </source>
</reference>
<dbReference type="SUPFAM" id="SSF52540">
    <property type="entry name" value="P-loop containing nucleoside triphosphate hydrolases"/>
    <property type="match status" value="1"/>
</dbReference>
<dbReference type="Proteomes" id="UP001175271">
    <property type="component" value="Unassembled WGS sequence"/>
</dbReference>
<feature type="compositionally biased region" description="Basic and acidic residues" evidence="5">
    <location>
        <begin position="248"/>
        <end position="260"/>
    </location>
</feature>
<dbReference type="SUPFAM" id="SSF48019">
    <property type="entry name" value="post-AAA+ oligomerization domain-like"/>
    <property type="match status" value="1"/>
</dbReference>
<dbReference type="GO" id="GO:0016887">
    <property type="term" value="F:ATP hydrolysis activity"/>
    <property type="evidence" value="ECO:0007669"/>
    <property type="project" value="InterPro"/>
</dbReference>
<evidence type="ECO:0000256" key="4">
    <source>
        <dbReference type="ARBA" id="ARBA00022840"/>
    </source>
</evidence>
<dbReference type="GO" id="GO:0006260">
    <property type="term" value="P:DNA replication"/>
    <property type="evidence" value="ECO:0007669"/>
    <property type="project" value="UniProtKB-KW"/>
</dbReference>
<dbReference type="PANTHER" id="PTHR23389">
    <property type="entry name" value="CHROMOSOME TRANSMISSION FIDELITY FACTOR 18"/>
    <property type="match status" value="1"/>
</dbReference>
<evidence type="ECO:0000256" key="5">
    <source>
        <dbReference type="SAM" id="MobiDB-lite"/>
    </source>
</evidence>
<keyword evidence="2" id="KW-0235">DNA replication</keyword>
<keyword evidence="4" id="KW-0067">ATP-binding</keyword>
<gene>
    <name evidence="7" type="ORF">QR680_006398</name>
</gene>
<feature type="compositionally biased region" description="Basic and acidic residues" evidence="5">
    <location>
        <begin position="71"/>
        <end position="89"/>
    </location>
</feature>
<evidence type="ECO:0000259" key="6">
    <source>
        <dbReference type="SMART" id="SM00382"/>
    </source>
</evidence>
<dbReference type="Pfam" id="PF00004">
    <property type="entry name" value="AAA"/>
    <property type="match status" value="1"/>
</dbReference>
<feature type="region of interest" description="Disordered" evidence="5">
    <location>
        <begin position="833"/>
        <end position="892"/>
    </location>
</feature>
<name>A0AA39HXN8_9BILA</name>
<feature type="compositionally biased region" description="Acidic residues" evidence="5">
    <location>
        <begin position="833"/>
        <end position="855"/>
    </location>
</feature>
<dbReference type="PANTHER" id="PTHR23389:SF6">
    <property type="entry name" value="REPLICATION FACTOR C SUBUNIT 1"/>
    <property type="match status" value="1"/>
</dbReference>
<dbReference type="GO" id="GO:0005634">
    <property type="term" value="C:nucleus"/>
    <property type="evidence" value="ECO:0007669"/>
    <property type="project" value="UniProtKB-SubCell"/>
</dbReference>
<proteinExistence type="inferred from homology"/>
<feature type="compositionally biased region" description="Polar residues" evidence="5">
    <location>
        <begin position="11"/>
        <end position="34"/>
    </location>
</feature>
<feature type="domain" description="AAA+ ATPase" evidence="6">
    <location>
        <begin position="393"/>
        <end position="530"/>
    </location>
</feature>
<dbReference type="GO" id="GO:0003677">
    <property type="term" value="F:DNA binding"/>
    <property type="evidence" value="ECO:0007669"/>
    <property type="project" value="InterPro"/>
</dbReference>
<accession>A0AA39HXN8</accession>
<dbReference type="InterPro" id="IPR008921">
    <property type="entry name" value="DNA_pol3_clamp-load_cplx_C"/>
</dbReference>
<comment type="similarity">
    <text evidence="1">Belongs to the activator 1 large subunit family.</text>
</comment>
<dbReference type="GO" id="GO:0005663">
    <property type="term" value="C:DNA replication factor C complex"/>
    <property type="evidence" value="ECO:0007669"/>
    <property type="project" value="InterPro"/>
</dbReference>
<keyword evidence="3" id="KW-0547">Nucleotide-binding</keyword>
<feature type="region of interest" description="Disordered" evidence="5">
    <location>
        <begin position="1"/>
        <end position="178"/>
    </location>
</feature>
<dbReference type="InterPro" id="IPR003959">
    <property type="entry name" value="ATPase_AAA_core"/>
</dbReference>
<dbReference type="SMART" id="SM00382">
    <property type="entry name" value="AAA"/>
    <property type="match status" value="1"/>
</dbReference>
<protein>
    <recommendedName>
        <fullName evidence="6">AAA+ ATPase domain-containing protein</fullName>
    </recommendedName>
</protein>